<protein>
    <recommendedName>
        <fullName evidence="1">Bacteriophage Mu Gp45 N-terminal domain-containing protein</fullName>
    </recommendedName>
</protein>
<dbReference type="AlphaFoldDB" id="A0A1D9LCC8"/>
<dbReference type="RefSeq" id="WP_070978469.1">
    <property type="nucleotide sequence ID" value="NZ_CP017707.1"/>
</dbReference>
<dbReference type="KEGG" id="cvc:BKX93_02010"/>
<dbReference type="PIRSF" id="PIRSF012337">
    <property type="entry name" value="gp45"/>
    <property type="match status" value="1"/>
</dbReference>
<dbReference type="Pfam" id="PF06890">
    <property type="entry name" value="Phage_Mu_Gp45"/>
    <property type="match status" value="1"/>
</dbReference>
<organism evidence="2 3">
    <name type="scientific">Chromobacterium vaccinii</name>
    <dbReference type="NCBI Taxonomy" id="1108595"/>
    <lineage>
        <taxon>Bacteria</taxon>
        <taxon>Pseudomonadati</taxon>
        <taxon>Pseudomonadota</taxon>
        <taxon>Betaproteobacteria</taxon>
        <taxon>Neisseriales</taxon>
        <taxon>Chromobacteriaceae</taxon>
        <taxon>Chromobacterium</taxon>
    </lineage>
</organism>
<evidence type="ECO:0000259" key="1">
    <source>
        <dbReference type="Pfam" id="PF06890"/>
    </source>
</evidence>
<dbReference type="Proteomes" id="UP000178776">
    <property type="component" value="Chromosome"/>
</dbReference>
<gene>
    <name evidence="2" type="ORF">BKX93_02010</name>
</gene>
<sequence length="194" mass="19970">MNAWQKMRLMVARGIVNLVNDAGGLQLLQISALDGETRDEVERAQNFGTTSHPPAGSVPVMVAVGGSRDHLVAVAVDNEEHRPKGLKAGESATYNAAGVLFLFDDQGNATLTCRRFIVNASDGMDVATPLTTFSQAVTVGGLFTYKAGINGTGAGTFSGGFTHSGGGFTSNGITLHSHAHGGVLKGGDMSGLPV</sequence>
<dbReference type="InterPro" id="IPR014462">
    <property type="entry name" value="Phage_Mu_Gp45"/>
</dbReference>
<dbReference type="STRING" id="1108595.BKX93_02010"/>
<dbReference type="GeneID" id="68839989"/>
<proteinExistence type="predicted"/>
<dbReference type="EMBL" id="CP017707">
    <property type="protein sequence ID" value="AOZ48891.1"/>
    <property type="molecule type" value="Genomic_DNA"/>
</dbReference>
<feature type="domain" description="Bacteriophage Mu Gp45 N-terminal" evidence="1">
    <location>
        <begin position="13"/>
        <end position="79"/>
    </location>
</feature>
<name>A0A1D9LCC8_9NEIS</name>
<accession>A0A1D9LCC8</accession>
<evidence type="ECO:0000313" key="2">
    <source>
        <dbReference type="EMBL" id="AOZ48891.1"/>
    </source>
</evidence>
<dbReference type="NCBIfam" id="TIGR01644">
    <property type="entry name" value="phage_P2_V"/>
    <property type="match status" value="1"/>
</dbReference>
<reference evidence="2 3" key="1">
    <citation type="submission" date="2016-10" db="EMBL/GenBank/DDBJ databases">
        <title>Chromobacterium muskegensis sp. nov., an insecticidal bacterium isolated from Sphagnum bogs.</title>
        <authorList>
            <person name="Sparks M.E."/>
            <person name="Blackburn M.B."/>
            <person name="Gundersen-Rindal D.E."/>
            <person name="Mitchell A."/>
            <person name="Farrar R."/>
            <person name="Kuhar D."/>
        </authorList>
    </citation>
    <scope>NUCLEOTIDE SEQUENCE [LARGE SCALE GENOMIC DNA]</scope>
    <source>
        <strain evidence="2 3">21-1</strain>
    </source>
</reference>
<evidence type="ECO:0000313" key="3">
    <source>
        <dbReference type="Proteomes" id="UP000178776"/>
    </source>
</evidence>
<dbReference type="InterPro" id="IPR013046">
    <property type="entry name" value="GpV/Gp45"/>
</dbReference>
<dbReference type="InterPro" id="IPR053861">
    <property type="entry name" value="Phage_Mu_Gp45_N"/>
</dbReference>